<evidence type="ECO:0000313" key="3">
    <source>
        <dbReference type="EMBL" id="MCM1982671.1"/>
    </source>
</evidence>
<accession>A0ABD4T1M9</accession>
<keyword evidence="4" id="KW-1185">Reference proteome</keyword>
<dbReference type="PANTHER" id="PTHR46268">
    <property type="entry name" value="STRESS RESPONSE PROTEIN NHAX"/>
    <property type="match status" value="1"/>
</dbReference>
<reference evidence="3 4" key="1">
    <citation type="journal article" date="2015" name="Genome Announc.">
        <title>Draft Genome Sequence of Filamentous Marine Cyanobacterium Lyngbya confervoides Strain BDU141951.</title>
        <authorList>
            <person name="Chandrababunaidu M.M."/>
            <person name="Sen D."/>
            <person name="Tripathy S."/>
        </authorList>
    </citation>
    <scope>NUCLEOTIDE SEQUENCE [LARGE SCALE GENOMIC DNA]</scope>
    <source>
        <strain evidence="3 4">BDU141951</strain>
    </source>
</reference>
<dbReference type="EMBL" id="JTHE03000044">
    <property type="protein sequence ID" value="MCM1982671.1"/>
    <property type="molecule type" value="Genomic_DNA"/>
</dbReference>
<evidence type="ECO:0000313" key="4">
    <source>
        <dbReference type="Proteomes" id="UP000031561"/>
    </source>
</evidence>
<comment type="similarity">
    <text evidence="1">Belongs to the universal stress protein A family.</text>
</comment>
<dbReference type="SUPFAM" id="SSF52402">
    <property type="entry name" value="Adenine nucleotide alpha hydrolases-like"/>
    <property type="match status" value="1"/>
</dbReference>
<dbReference type="Pfam" id="PF00582">
    <property type="entry name" value="Usp"/>
    <property type="match status" value="1"/>
</dbReference>
<dbReference type="Proteomes" id="UP000031561">
    <property type="component" value="Unassembled WGS sequence"/>
</dbReference>
<feature type="domain" description="UspA" evidence="2">
    <location>
        <begin position="1"/>
        <end position="133"/>
    </location>
</feature>
<organism evidence="3 4">
    <name type="scientific">Lyngbya confervoides BDU141951</name>
    <dbReference type="NCBI Taxonomy" id="1574623"/>
    <lineage>
        <taxon>Bacteria</taxon>
        <taxon>Bacillati</taxon>
        <taxon>Cyanobacteriota</taxon>
        <taxon>Cyanophyceae</taxon>
        <taxon>Oscillatoriophycideae</taxon>
        <taxon>Oscillatoriales</taxon>
        <taxon>Microcoleaceae</taxon>
        <taxon>Lyngbya</taxon>
    </lineage>
</organism>
<proteinExistence type="inferred from homology"/>
<dbReference type="InterPro" id="IPR006015">
    <property type="entry name" value="Universal_stress_UspA"/>
</dbReference>
<sequence>MFKTVLFPIDHSRTSQDVADKVAELVKFCQGRLVVMTVSKSAEDSANENAVPEAIAEQLLASASEIFAKWDLEIETIHRHGKPAFCICDVADELAVDLIIMGCRGVGLSEDHGEKSVSTRVINLAPCPVLVIP</sequence>
<protein>
    <submittedName>
        <fullName evidence="3">Universal stress protein</fullName>
    </submittedName>
</protein>
<dbReference type="InterPro" id="IPR006016">
    <property type="entry name" value="UspA"/>
</dbReference>
<dbReference type="InterPro" id="IPR014729">
    <property type="entry name" value="Rossmann-like_a/b/a_fold"/>
</dbReference>
<evidence type="ECO:0000256" key="1">
    <source>
        <dbReference type="ARBA" id="ARBA00008791"/>
    </source>
</evidence>
<evidence type="ECO:0000259" key="2">
    <source>
        <dbReference type="Pfam" id="PF00582"/>
    </source>
</evidence>
<dbReference type="PRINTS" id="PR01438">
    <property type="entry name" value="UNVRSLSTRESS"/>
</dbReference>
<dbReference type="PANTHER" id="PTHR46268:SF6">
    <property type="entry name" value="UNIVERSAL STRESS PROTEIN UP12"/>
    <property type="match status" value="1"/>
</dbReference>
<dbReference type="Gene3D" id="3.40.50.620">
    <property type="entry name" value="HUPs"/>
    <property type="match status" value="1"/>
</dbReference>
<gene>
    <name evidence="3" type="ORF">QQ91_0007510</name>
</gene>
<dbReference type="CDD" id="cd00293">
    <property type="entry name" value="USP-like"/>
    <property type="match status" value="1"/>
</dbReference>
<dbReference type="RefSeq" id="WP_166274582.1">
    <property type="nucleotide sequence ID" value="NZ_JTHE03000044.1"/>
</dbReference>
<name>A0ABD4T1M9_9CYAN</name>
<dbReference type="AlphaFoldDB" id="A0ABD4T1M9"/>
<comment type="caution">
    <text evidence="3">The sequence shown here is derived from an EMBL/GenBank/DDBJ whole genome shotgun (WGS) entry which is preliminary data.</text>
</comment>